<feature type="binding site" evidence="1">
    <location>
        <position position="162"/>
    </location>
    <ligand>
        <name>ATP</name>
        <dbReference type="ChEBI" id="CHEBI:30616"/>
    </ligand>
</feature>
<comment type="catalytic activity">
    <reaction evidence="1">
        <text>thiamine phosphate + ATP = thiamine diphosphate + ADP</text>
        <dbReference type="Rhea" id="RHEA:15913"/>
        <dbReference type="ChEBI" id="CHEBI:30616"/>
        <dbReference type="ChEBI" id="CHEBI:37575"/>
        <dbReference type="ChEBI" id="CHEBI:58937"/>
        <dbReference type="ChEBI" id="CHEBI:456216"/>
        <dbReference type="EC" id="2.7.4.16"/>
    </reaction>
</comment>
<protein>
    <recommendedName>
        <fullName evidence="1">Thiamine-monophosphate kinase</fullName>
        <shortName evidence="1">TMP kinase</shortName>
        <shortName evidence="1">Thiamine-phosphate kinase</shortName>
        <ecNumber evidence="1">2.7.4.16</ecNumber>
    </recommendedName>
</protein>
<comment type="caution">
    <text evidence="1">Lacks conserved residue(s) required for the propagation of feature annotation.</text>
</comment>
<dbReference type="KEGG" id="mlb:MLBr01676"/>
<dbReference type="Pfam" id="PF00586">
    <property type="entry name" value="AIRS"/>
    <property type="match status" value="1"/>
</dbReference>
<feature type="binding site" evidence="1">
    <location>
        <position position="226"/>
    </location>
    <ligand>
        <name>ATP</name>
        <dbReference type="ChEBI" id="CHEBI:30616"/>
    </ligand>
</feature>
<feature type="binding site" evidence="1">
    <location>
        <position position="60"/>
    </location>
    <ligand>
        <name>Mg(2+)</name>
        <dbReference type="ChEBI" id="CHEBI:18420"/>
        <label>1</label>
    </ligand>
</feature>
<dbReference type="SUPFAM" id="SSF56042">
    <property type="entry name" value="PurM C-terminal domain-like"/>
    <property type="match status" value="1"/>
</dbReference>
<dbReference type="SUPFAM" id="SSF55326">
    <property type="entry name" value="PurM N-terminal domain-like"/>
    <property type="match status" value="1"/>
</dbReference>
<dbReference type="Gene3D" id="3.30.1330.10">
    <property type="entry name" value="PurM-like, N-terminal domain"/>
    <property type="match status" value="1"/>
</dbReference>
<feature type="binding site" evidence="1">
    <location>
        <position position="89"/>
    </location>
    <ligand>
        <name>Mg(2+)</name>
        <dbReference type="ChEBI" id="CHEBI:18420"/>
        <label>2</label>
    </ligand>
</feature>
<feature type="binding site" evidence="1">
    <location>
        <position position="67"/>
    </location>
    <ligand>
        <name>substrate</name>
    </ligand>
</feature>
<sequence length="325" mass="33364">MCNHECGALGESVTLEQLGEFAVIDRLVRGRRQPAVVALGPGDDAAVVTASDGRIVVSTDVLVQDRHFRLDWSTPHDVGRKAIAQNAADIEAMGARATTFVVGLGAPGDTPVAQVDALVDGLWDEAGRIGAGIVGGDLVSCPQWVLSVTVLGDLDGRAPVLRSGAKNGSMVAVAGALGRSAAGYALWHKGIDGFDDLRRRHLVPEPPYGKGVAAAACGAQAMIDVSDGLIADLRHVARASGVSIDLSTAALAADHAALIAAATAVGGDPWPWVLGGGEDHALVACFAGTALSGWRIIGRVFDGPARVLVDGQEWRGHAGWQSFGG</sequence>
<keyword evidence="1" id="KW-0067">ATP-binding</keyword>
<dbReference type="GO" id="GO:0009030">
    <property type="term" value="F:thiamine-phosphate kinase activity"/>
    <property type="evidence" value="ECO:0007669"/>
    <property type="project" value="UniProtKB-UniRule"/>
</dbReference>
<dbReference type="PIRSF" id="PIRSF005303">
    <property type="entry name" value="Thiam_monoph_kin"/>
    <property type="match status" value="1"/>
</dbReference>
<proteinExistence type="inferred from homology"/>
<name>A0A0H3MQY5_MYCLB</name>
<feature type="binding site" evidence="1">
    <location>
        <position position="59"/>
    </location>
    <ligand>
        <name>Mg(2+)</name>
        <dbReference type="ChEBI" id="CHEBI:18420"/>
        <label>1</label>
    </ligand>
</feature>
<keyword evidence="1" id="KW-0547">Nucleotide-binding</keyword>
<evidence type="ECO:0000313" key="4">
    <source>
        <dbReference type="Proteomes" id="UP000006900"/>
    </source>
</evidence>
<dbReference type="InterPro" id="IPR006283">
    <property type="entry name" value="ThiL-like"/>
</dbReference>
<dbReference type="InterPro" id="IPR016188">
    <property type="entry name" value="PurM-like_N"/>
</dbReference>
<comment type="function">
    <text evidence="1">Catalyzes the ATP-dependent phosphorylation of thiamine-monophosphate (TMP) to form thiamine-pyrophosphate (TPP), the active form of vitamin B1.</text>
</comment>
<dbReference type="Gene3D" id="3.90.650.10">
    <property type="entry name" value="PurM-like C-terminal domain"/>
    <property type="match status" value="1"/>
</dbReference>
<dbReference type="GO" id="GO:0009228">
    <property type="term" value="P:thiamine biosynthetic process"/>
    <property type="evidence" value="ECO:0007669"/>
    <property type="project" value="UniProtKB-KW"/>
</dbReference>
<dbReference type="NCBIfam" id="TIGR01379">
    <property type="entry name" value="thiL"/>
    <property type="match status" value="1"/>
</dbReference>
<keyword evidence="1" id="KW-0460">Magnesium</keyword>
<dbReference type="GO" id="GO:0009229">
    <property type="term" value="P:thiamine diphosphate biosynthetic process"/>
    <property type="evidence" value="ECO:0007669"/>
    <property type="project" value="UniProtKB-UniRule"/>
</dbReference>
<feature type="binding site" evidence="1">
    <location>
        <position position="227"/>
    </location>
    <ligand>
        <name>Mg(2+)</name>
        <dbReference type="ChEBI" id="CHEBI:18420"/>
        <label>5</label>
    </ligand>
</feature>
<organism evidence="3 4">
    <name type="scientific">Mycobacterium leprae (strain Br4923)</name>
    <dbReference type="NCBI Taxonomy" id="561304"/>
    <lineage>
        <taxon>Bacteria</taxon>
        <taxon>Bacillati</taxon>
        <taxon>Actinomycetota</taxon>
        <taxon>Actinomycetes</taxon>
        <taxon>Mycobacteriales</taxon>
        <taxon>Mycobacteriaceae</taxon>
        <taxon>Mycobacterium</taxon>
    </lineage>
</organism>
<feature type="binding site" evidence="1">
    <location>
        <position position="44"/>
    </location>
    <ligand>
        <name>Mg(2+)</name>
        <dbReference type="ChEBI" id="CHEBI:18420"/>
        <label>4</label>
    </ligand>
</feature>
<feature type="binding site" evidence="1">
    <location>
        <position position="278"/>
    </location>
    <ligand>
        <name>substrate</name>
    </ligand>
</feature>
<feature type="binding site" evidence="1">
    <location>
        <position position="58"/>
    </location>
    <ligand>
        <name>Mg(2+)</name>
        <dbReference type="ChEBI" id="CHEBI:18420"/>
        <label>4</label>
    </ligand>
</feature>
<comment type="pathway">
    <text evidence="1">Cofactor biosynthesis; thiamine diphosphate biosynthesis; thiamine diphosphate from thiamine phosphate: step 1/1.</text>
</comment>
<dbReference type="GO" id="GO:0005524">
    <property type="term" value="F:ATP binding"/>
    <property type="evidence" value="ECO:0007669"/>
    <property type="project" value="UniProtKB-UniRule"/>
</dbReference>
<feature type="binding site" evidence="1">
    <location>
        <position position="89"/>
    </location>
    <ligand>
        <name>Mg(2+)</name>
        <dbReference type="ChEBI" id="CHEBI:18420"/>
        <label>4</label>
    </ligand>
</feature>
<dbReference type="GO" id="GO:0000287">
    <property type="term" value="F:magnesium ion binding"/>
    <property type="evidence" value="ECO:0007669"/>
    <property type="project" value="UniProtKB-UniRule"/>
</dbReference>
<dbReference type="NCBIfam" id="NF004351">
    <property type="entry name" value="PRK05731.1-4"/>
    <property type="match status" value="1"/>
</dbReference>
<dbReference type="InterPro" id="IPR036676">
    <property type="entry name" value="PurM-like_C_sf"/>
</dbReference>
<feature type="domain" description="PurM-like N-terminal" evidence="2">
    <location>
        <begin position="42"/>
        <end position="152"/>
    </location>
</feature>
<dbReference type="HOGENOM" id="CLU_046964_0_0_11"/>
<comment type="similarity">
    <text evidence="1">Belongs to the thiamine-monophosphate kinase family.</text>
</comment>
<feature type="binding site" evidence="1">
    <location>
        <position position="137"/>
    </location>
    <ligand>
        <name>Mg(2+)</name>
        <dbReference type="ChEBI" id="CHEBI:18420"/>
        <label>1</label>
    </ligand>
</feature>
<feature type="binding site" evidence="1">
    <location>
        <position position="89"/>
    </location>
    <ligand>
        <name>Mg(2+)</name>
        <dbReference type="ChEBI" id="CHEBI:18420"/>
        <label>3</label>
    </ligand>
</feature>
<evidence type="ECO:0000256" key="1">
    <source>
        <dbReference type="HAMAP-Rule" id="MF_02128"/>
    </source>
</evidence>
<evidence type="ECO:0000313" key="3">
    <source>
        <dbReference type="EMBL" id="CAR71771.1"/>
    </source>
</evidence>
<feature type="binding site" evidence="1">
    <location>
        <position position="224"/>
    </location>
    <ligand>
        <name>Mg(2+)</name>
        <dbReference type="ChEBI" id="CHEBI:18420"/>
        <label>3</label>
    </ligand>
</feature>
<feature type="binding site" evidence="1">
    <location>
        <begin position="136"/>
        <end position="137"/>
    </location>
    <ligand>
        <name>ATP</name>
        <dbReference type="ChEBI" id="CHEBI:30616"/>
    </ligand>
</feature>
<feature type="binding site" evidence="1">
    <location>
        <position position="60"/>
    </location>
    <ligand>
        <name>Mg(2+)</name>
        <dbReference type="ChEBI" id="CHEBI:18420"/>
        <label>2</label>
    </ligand>
</feature>
<feature type="binding site" evidence="1">
    <location>
        <position position="320"/>
    </location>
    <ligand>
        <name>substrate</name>
    </ligand>
</feature>
<dbReference type="PANTHER" id="PTHR30270">
    <property type="entry name" value="THIAMINE-MONOPHOSPHATE KINASE"/>
    <property type="match status" value="1"/>
</dbReference>
<dbReference type="UniPathway" id="UPA00060">
    <property type="reaction ID" value="UER00142"/>
</dbReference>
<dbReference type="AlphaFoldDB" id="A0A0H3MQY5"/>
<dbReference type="CDD" id="cd02194">
    <property type="entry name" value="ThiL"/>
    <property type="match status" value="1"/>
</dbReference>
<comment type="miscellaneous">
    <text evidence="1">Reaction mechanism of ThiL seems to utilize a direct, inline transfer of the gamma-phosphate of ATP to TMP rather than a phosphorylated enzyme intermediate.</text>
</comment>
<keyword evidence="1" id="KW-0784">Thiamine biosynthesis</keyword>
<accession>A0A0H3MQY5</accession>
<feature type="binding site" evidence="1">
    <location>
        <position position="44"/>
    </location>
    <ligand>
        <name>Mg(2+)</name>
        <dbReference type="ChEBI" id="CHEBI:18420"/>
        <label>3</label>
    </ligand>
</feature>
<dbReference type="Proteomes" id="UP000006900">
    <property type="component" value="Chromosome"/>
</dbReference>
<reference evidence="3 4" key="1">
    <citation type="journal article" date="2009" name="Nat. Genet.">
        <title>Comparative genomic and phylogeographic analysis of Mycobacterium leprae.</title>
        <authorList>
            <person name="Monot M."/>
            <person name="Honore N."/>
            <person name="Garnier T."/>
            <person name="Zidane N."/>
            <person name="Sherafi D."/>
            <person name="Paniz-Mondolfi A."/>
            <person name="Matsuoka M."/>
            <person name="Taylor G.M."/>
            <person name="Donoghue H.D."/>
            <person name="Bouwman A."/>
            <person name="Mays S."/>
            <person name="Watson C."/>
            <person name="Lockwood D."/>
            <person name="Khamispour A."/>
            <person name="Dowlati Y."/>
            <person name="Jianping S."/>
            <person name="Rea T.H."/>
            <person name="Vera-Cabrera L."/>
            <person name="Stefani M.M."/>
            <person name="Banu S."/>
            <person name="Macdonald M."/>
            <person name="Sapkota B.R."/>
            <person name="Spencer J.S."/>
            <person name="Thomas J."/>
            <person name="Harshman K."/>
            <person name="Singh P."/>
            <person name="Busso P."/>
            <person name="Gattiker A."/>
            <person name="Rougemont J."/>
            <person name="Brennan P.J."/>
            <person name="Cole S.T."/>
        </authorList>
    </citation>
    <scope>NUCLEOTIDE SEQUENCE [LARGE SCALE GENOMIC DNA]</scope>
    <source>
        <strain evidence="4">Br4923</strain>
    </source>
</reference>
<gene>
    <name evidence="1 3" type="primary">thiL</name>
    <name evidence="3" type="ordered locus">MLBr01676</name>
</gene>
<keyword evidence="1" id="KW-0808">Transferase</keyword>
<dbReference type="HAMAP" id="MF_02128">
    <property type="entry name" value="TMP_kinase"/>
    <property type="match status" value="1"/>
</dbReference>
<dbReference type="EMBL" id="FM211192">
    <property type="protein sequence ID" value="CAR71771.1"/>
    <property type="molecule type" value="Genomic_DNA"/>
</dbReference>
<dbReference type="EC" id="2.7.4.16" evidence="1"/>
<dbReference type="PANTHER" id="PTHR30270:SF0">
    <property type="entry name" value="THIAMINE-MONOPHOSPHATE KINASE"/>
    <property type="match status" value="1"/>
</dbReference>
<keyword evidence="1" id="KW-0479">Metal-binding</keyword>
<evidence type="ECO:0000259" key="2">
    <source>
        <dbReference type="Pfam" id="PF00586"/>
    </source>
</evidence>
<keyword evidence="1 3" id="KW-0418">Kinase</keyword>
<dbReference type="InterPro" id="IPR036921">
    <property type="entry name" value="PurM-like_N_sf"/>
</dbReference>